<reference evidence="3 4" key="1">
    <citation type="journal article" date="2021" name="bioRxiv">
        <title>Chromosome-scale and haplotype-resolved genome assembly of a tetraploid potato cultivar.</title>
        <authorList>
            <person name="Sun H."/>
            <person name="Jiao W.-B."/>
            <person name="Krause K."/>
            <person name="Campoy J.A."/>
            <person name="Goel M."/>
            <person name="Folz-Donahue K."/>
            <person name="Kukat C."/>
            <person name="Huettel B."/>
            <person name="Schneeberger K."/>
        </authorList>
    </citation>
    <scope>NUCLEOTIDE SEQUENCE [LARGE SCALE GENOMIC DNA]</scope>
    <source>
        <strain evidence="3">SolTubOtavaFocal</strain>
        <tissue evidence="3">Leaves</tissue>
    </source>
</reference>
<gene>
    <name evidence="3" type="ORF">KY290_037053</name>
</gene>
<dbReference type="InterPro" id="IPR004252">
    <property type="entry name" value="Probable_transposase_24"/>
</dbReference>
<evidence type="ECO:0000256" key="2">
    <source>
        <dbReference type="SAM" id="MobiDB-lite"/>
    </source>
</evidence>
<keyword evidence="4" id="KW-1185">Reference proteome</keyword>
<name>A0ABQ7TWG5_SOLTU</name>
<dbReference type="EMBL" id="JAIVGD010000028">
    <property type="protein sequence ID" value="KAH0738348.1"/>
    <property type="molecule type" value="Genomic_DNA"/>
</dbReference>
<evidence type="ECO:0000313" key="4">
    <source>
        <dbReference type="Proteomes" id="UP000826656"/>
    </source>
</evidence>
<feature type="coiled-coil region" evidence="1">
    <location>
        <begin position="302"/>
        <end position="368"/>
    </location>
</feature>
<accession>A0ABQ7TWG5</accession>
<keyword evidence="1" id="KW-0175">Coiled coil</keyword>
<feature type="region of interest" description="Disordered" evidence="2">
    <location>
        <begin position="24"/>
        <end position="53"/>
    </location>
</feature>
<proteinExistence type="predicted"/>
<comment type="caution">
    <text evidence="3">The sequence shown here is derived from an EMBL/GenBank/DDBJ whole genome shotgun (WGS) entry which is preliminary data.</text>
</comment>
<sequence>MAPGGRVFKQTTLTGETIQDTQSLDELNNPTPLVNTDASTRIKNGRGKTRGKGLEKMKKAMRSKMKIDIPIGKGRPTKPVQSAKLSNELGIIARNFISLPNKWKELTREDRDAALIRCHERFEINLDEHYVKDSCEDILKNRSRQWRYKLKQLFESARSEEEARKIEVPELTPENWNRLCDMWIDPKHKKRCNINKVNRTKLKSNHFMGSKAFVAARAELGENEPEKVEPDKIEFYKHTHYKSKKGWSSFEAETHYNNMKDLKDLYTSGEASMTTDEIVDTVLGTKSGYIRGLGYGPKPNTTRATQRKTAELEDSLRKAKQEAASAQNNLQNRLNAAETVVENQQTQIQDQQSQIEALNSQLNTIVARQEEMFRKMQCFARSSPSNRGLGQKIQYDLNQQVQGDTEAKFVPICVKFVLNKMLAYRDPAPFYFPKGKGIEDLPDALIALSMWLSEKE</sequence>
<evidence type="ECO:0000313" key="3">
    <source>
        <dbReference type="EMBL" id="KAH0738348.1"/>
    </source>
</evidence>
<feature type="compositionally biased region" description="Polar residues" evidence="2">
    <location>
        <begin position="24"/>
        <end position="42"/>
    </location>
</feature>
<dbReference type="Proteomes" id="UP000826656">
    <property type="component" value="Unassembled WGS sequence"/>
</dbReference>
<dbReference type="PANTHER" id="PTHR33063:SF13">
    <property type="entry name" value="OS02G0583500 PROTEIN"/>
    <property type="match status" value="1"/>
</dbReference>
<dbReference type="PANTHER" id="PTHR33063">
    <property type="entry name" value="OS02G0583500 PROTEIN"/>
    <property type="match status" value="1"/>
</dbReference>
<dbReference type="Pfam" id="PF03004">
    <property type="entry name" value="Transposase_24"/>
    <property type="match status" value="1"/>
</dbReference>
<protein>
    <submittedName>
        <fullName evidence="3">Uncharacterized protein</fullName>
    </submittedName>
</protein>
<organism evidence="3 4">
    <name type="scientific">Solanum tuberosum</name>
    <name type="common">Potato</name>
    <dbReference type="NCBI Taxonomy" id="4113"/>
    <lineage>
        <taxon>Eukaryota</taxon>
        <taxon>Viridiplantae</taxon>
        <taxon>Streptophyta</taxon>
        <taxon>Embryophyta</taxon>
        <taxon>Tracheophyta</taxon>
        <taxon>Spermatophyta</taxon>
        <taxon>Magnoliopsida</taxon>
        <taxon>eudicotyledons</taxon>
        <taxon>Gunneridae</taxon>
        <taxon>Pentapetalae</taxon>
        <taxon>asterids</taxon>
        <taxon>lamiids</taxon>
        <taxon>Solanales</taxon>
        <taxon>Solanaceae</taxon>
        <taxon>Solanoideae</taxon>
        <taxon>Solaneae</taxon>
        <taxon>Solanum</taxon>
    </lineage>
</organism>
<evidence type="ECO:0000256" key="1">
    <source>
        <dbReference type="SAM" id="Coils"/>
    </source>
</evidence>